<dbReference type="PANTHER" id="PTHR33162">
    <property type="entry name" value="SEC-INDEPENDENT PROTEIN TRANSLOCASE PROTEIN TATA, CHLOROPLASTIC"/>
    <property type="match status" value="1"/>
</dbReference>
<dbReference type="Gene3D" id="1.20.5.3310">
    <property type="match status" value="1"/>
</dbReference>
<organism evidence="9 10">
    <name type="scientific">Bdellovibrio svalbardensis</name>
    <dbReference type="NCBI Taxonomy" id="2972972"/>
    <lineage>
        <taxon>Bacteria</taxon>
        <taxon>Pseudomonadati</taxon>
        <taxon>Bdellovibrionota</taxon>
        <taxon>Bdellovibrionia</taxon>
        <taxon>Bdellovibrionales</taxon>
        <taxon>Pseudobdellovibrionaceae</taxon>
        <taxon>Bdellovibrio</taxon>
    </lineage>
</organism>
<reference evidence="9" key="1">
    <citation type="submission" date="2022-08" db="EMBL/GenBank/DDBJ databases">
        <title>Novel Bdellovibrio Species Isolated from Svalbard: Designation Bdellovibrio svalbardensis.</title>
        <authorList>
            <person name="Mitchell R.J."/>
            <person name="Choi S.Y."/>
        </authorList>
    </citation>
    <scope>NUCLEOTIDE SEQUENCE</scope>
    <source>
        <strain evidence="9">PAP01</strain>
    </source>
</reference>
<keyword evidence="7" id="KW-0472">Membrane</keyword>
<evidence type="ECO:0000256" key="8">
    <source>
        <dbReference type="SAM" id="MobiDB-lite"/>
    </source>
</evidence>
<feature type="compositionally biased region" description="Low complexity" evidence="8">
    <location>
        <begin position="70"/>
        <end position="87"/>
    </location>
</feature>
<comment type="caution">
    <text evidence="9">The sequence shown here is derived from an EMBL/GenBank/DDBJ whole genome shotgun (WGS) entry which is preliminary data.</text>
</comment>
<evidence type="ECO:0000256" key="6">
    <source>
        <dbReference type="ARBA" id="ARBA00023010"/>
    </source>
</evidence>
<proteinExistence type="predicted"/>
<sequence>MFGLSIFEILFLAGLALVVIGPKELPQVARTLGRFLNDLKRTTNGFTEELKQQARIDRIDLNEAPKKPEPQQQQQHESESSQVVPEQMELHAQEPVQESSSSEDKKS</sequence>
<dbReference type="PRINTS" id="PR01506">
    <property type="entry name" value="TATBPROTEIN"/>
</dbReference>
<protein>
    <submittedName>
        <fullName evidence="9">Twin-arginine translocase TatA/TatE family subunit</fullName>
    </submittedName>
</protein>
<keyword evidence="10" id="KW-1185">Reference proteome</keyword>
<dbReference type="InterPro" id="IPR003369">
    <property type="entry name" value="TatA/B/E"/>
</dbReference>
<gene>
    <name evidence="9" type="ORF">NWE73_01295</name>
</gene>
<feature type="compositionally biased region" description="Basic and acidic residues" evidence="8">
    <location>
        <begin position="50"/>
        <end position="69"/>
    </location>
</feature>
<dbReference type="EMBL" id="JANRMI010000001">
    <property type="protein sequence ID" value="MDG0814978.1"/>
    <property type="molecule type" value="Genomic_DNA"/>
</dbReference>
<evidence type="ECO:0000256" key="7">
    <source>
        <dbReference type="ARBA" id="ARBA00023136"/>
    </source>
</evidence>
<keyword evidence="4" id="KW-0653">Protein transport</keyword>
<keyword evidence="2" id="KW-0813">Transport</keyword>
<evidence type="ECO:0000256" key="5">
    <source>
        <dbReference type="ARBA" id="ARBA00022989"/>
    </source>
</evidence>
<dbReference type="Pfam" id="PF02416">
    <property type="entry name" value="TatA_B_E"/>
    <property type="match status" value="1"/>
</dbReference>
<evidence type="ECO:0000256" key="2">
    <source>
        <dbReference type="ARBA" id="ARBA00022448"/>
    </source>
</evidence>
<accession>A0ABT6DDW6</accession>
<evidence type="ECO:0000313" key="10">
    <source>
        <dbReference type="Proteomes" id="UP001152321"/>
    </source>
</evidence>
<evidence type="ECO:0000256" key="1">
    <source>
        <dbReference type="ARBA" id="ARBA00004167"/>
    </source>
</evidence>
<dbReference type="Proteomes" id="UP001152321">
    <property type="component" value="Unassembled WGS sequence"/>
</dbReference>
<dbReference type="PANTHER" id="PTHR33162:SF1">
    <property type="entry name" value="SEC-INDEPENDENT PROTEIN TRANSLOCASE PROTEIN TATA, CHLOROPLASTIC"/>
    <property type="match status" value="1"/>
</dbReference>
<keyword evidence="3" id="KW-0812">Transmembrane</keyword>
<keyword evidence="5" id="KW-1133">Transmembrane helix</keyword>
<keyword evidence="6" id="KW-0811">Translocation</keyword>
<evidence type="ECO:0000256" key="3">
    <source>
        <dbReference type="ARBA" id="ARBA00022692"/>
    </source>
</evidence>
<evidence type="ECO:0000256" key="4">
    <source>
        <dbReference type="ARBA" id="ARBA00022927"/>
    </source>
</evidence>
<feature type="region of interest" description="Disordered" evidence="8">
    <location>
        <begin position="50"/>
        <end position="107"/>
    </location>
</feature>
<dbReference type="RefSeq" id="WP_277576458.1">
    <property type="nucleotide sequence ID" value="NZ_JANRMI010000001.1"/>
</dbReference>
<evidence type="ECO:0000313" key="9">
    <source>
        <dbReference type="EMBL" id="MDG0814978.1"/>
    </source>
</evidence>
<name>A0ABT6DDW6_9BACT</name>
<comment type="subcellular location">
    <subcellularLocation>
        <location evidence="1">Membrane</location>
        <topology evidence="1">Single-pass membrane protein</topology>
    </subcellularLocation>
</comment>